<sequence>MIYMMTPNYEPQKKKQSKKQNKANRKPGLKLMLSILLVAALMLTAWIQEKSIAGQRAEDAAIQDFALLTGWADELLLQGALSGEWSFRWDLTLMYGSLEQLADELFRTEKGELLPKNIRAHGNVVDGEAQLSGSYIKLIRTDQDKIAEKITILLQVEGTKVSKAAELQNYIRNMHQWLREKDQNVQMSMKVFGKAKDKGAISSLKSLTVGQTIDEYMDRGTKSATLFSSQVKQYRWVDNEKMANIQAALHESSVDGEYTLTIGVPLISGEFGEVVD</sequence>
<organism evidence="2 3">
    <name type="scientific">Paenibacillus montaniterrae</name>
    <dbReference type="NCBI Taxonomy" id="429341"/>
    <lineage>
        <taxon>Bacteria</taxon>
        <taxon>Bacillati</taxon>
        <taxon>Bacillota</taxon>
        <taxon>Bacilli</taxon>
        <taxon>Bacillales</taxon>
        <taxon>Paenibacillaceae</taxon>
        <taxon>Paenibacillus</taxon>
    </lineage>
</organism>
<evidence type="ECO:0000313" key="3">
    <source>
        <dbReference type="Proteomes" id="UP000683139"/>
    </source>
</evidence>
<keyword evidence="3" id="KW-1185">Reference proteome</keyword>
<dbReference type="EMBL" id="BOSE01000005">
    <property type="protein sequence ID" value="GIP17209.1"/>
    <property type="molecule type" value="Genomic_DNA"/>
</dbReference>
<dbReference type="InterPro" id="IPR036209">
    <property type="entry name" value="YwmB-like_sf"/>
</dbReference>
<gene>
    <name evidence="2" type="ORF">J40TS1_28510</name>
</gene>
<feature type="region of interest" description="Disordered" evidence="1">
    <location>
        <begin position="1"/>
        <end position="25"/>
    </location>
</feature>
<feature type="compositionally biased region" description="Basic residues" evidence="1">
    <location>
        <begin position="14"/>
        <end position="25"/>
    </location>
</feature>
<protein>
    <recommendedName>
        <fullName evidence="4">TATA-box binding protein</fullName>
    </recommendedName>
</protein>
<evidence type="ECO:0008006" key="4">
    <source>
        <dbReference type="Google" id="ProtNLM"/>
    </source>
</evidence>
<dbReference type="Gene3D" id="3.30.360.40">
    <property type="entry name" value="YwmB-like"/>
    <property type="match status" value="1"/>
</dbReference>
<name>A0A919YS57_9BACL</name>
<dbReference type="RefSeq" id="WP_213516297.1">
    <property type="nucleotide sequence ID" value="NZ_BOSE01000005.1"/>
</dbReference>
<dbReference type="Pfam" id="PF08680">
    <property type="entry name" value="DUF1779"/>
    <property type="match status" value="1"/>
</dbReference>
<dbReference type="AlphaFoldDB" id="A0A919YS57"/>
<evidence type="ECO:0000256" key="1">
    <source>
        <dbReference type="SAM" id="MobiDB-lite"/>
    </source>
</evidence>
<proteinExistence type="predicted"/>
<dbReference type="Proteomes" id="UP000683139">
    <property type="component" value="Unassembled WGS sequence"/>
</dbReference>
<dbReference type="InterPro" id="IPR014794">
    <property type="entry name" value="DUF1779"/>
</dbReference>
<dbReference type="SUPFAM" id="SSF143842">
    <property type="entry name" value="YwmB-like"/>
    <property type="match status" value="1"/>
</dbReference>
<comment type="caution">
    <text evidence="2">The sequence shown here is derived from an EMBL/GenBank/DDBJ whole genome shotgun (WGS) entry which is preliminary data.</text>
</comment>
<reference evidence="2" key="1">
    <citation type="submission" date="2021-03" db="EMBL/GenBank/DDBJ databases">
        <title>Antimicrobial resistance genes in bacteria isolated from Japanese honey, and their potential for conferring macrolide and lincosamide resistance in the American foulbrood pathogen Paenibacillus larvae.</title>
        <authorList>
            <person name="Okamoto M."/>
            <person name="Kumagai M."/>
            <person name="Kanamori H."/>
            <person name="Takamatsu D."/>
        </authorList>
    </citation>
    <scope>NUCLEOTIDE SEQUENCE</scope>
    <source>
        <strain evidence="2">J40TS1</strain>
    </source>
</reference>
<accession>A0A919YS57</accession>
<evidence type="ECO:0000313" key="2">
    <source>
        <dbReference type="EMBL" id="GIP17209.1"/>
    </source>
</evidence>